<evidence type="ECO:0000259" key="5">
    <source>
        <dbReference type="Pfam" id="PF01468"/>
    </source>
</evidence>
<feature type="domain" description="Protein G-related albumin-binding (GA) module" evidence="5">
    <location>
        <begin position="1344"/>
        <end position="1391"/>
    </location>
</feature>
<dbReference type="Gene3D" id="1.20.120.1850">
    <property type="entry name" value="Ebh helix bundles repeating unit (S and A modules)"/>
    <property type="match status" value="1"/>
</dbReference>
<organism evidence="7 8">
    <name type="scientific">Gardnerella vaginalis</name>
    <dbReference type="NCBI Taxonomy" id="2702"/>
    <lineage>
        <taxon>Bacteria</taxon>
        <taxon>Bacillati</taxon>
        <taxon>Actinomycetota</taxon>
        <taxon>Actinomycetes</taxon>
        <taxon>Bifidobacteriales</taxon>
        <taxon>Bifidobacteriaceae</taxon>
        <taxon>Gardnerella</taxon>
    </lineage>
</organism>
<feature type="region of interest" description="Disordered" evidence="3">
    <location>
        <begin position="364"/>
        <end position="385"/>
    </location>
</feature>
<feature type="domain" description="Atypical Rib" evidence="6">
    <location>
        <begin position="282"/>
        <end position="361"/>
    </location>
</feature>
<feature type="compositionally biased region" description="Basic and acidic residues" evidence="3">
    <location>
        <begin position="1302"/>
        <end position="1318"/>
    </location>
</feature>
<keyword evidence="8" id="KW-1185">Reference proteome</keyword>
<feature type="domain" description="Protein G-related albumin-binding (GA) module" evidence="5">
    <location>
        <begin position="1063"/>
        <end position="1126"/>
    </location>
</feature>
<dbReference type="GO" id="GO:0016460">
    <property type="term" value="C:myosin II complex"/>
    <property type="evidence" value="ECO:0007669"/>
    <property type="project" value="TreeGrafter"/>
</dbReference>
<evidence type="ECO:0000256" key="3">
    <source>
        <dbReference type="SAM" id="MobiDB-lite"/>
    </source>
</evidence>
<dbReference type="EMBL" id="LSLH01000001">
    <property type="protein sequence ID" value="RFD75198.1"/>
    <property type="molecule type" value="Genomic_DNA"/>
</dbReference>
<feature type="coiled-coil region" evidence="2">
    <location>
        <begin position="1867"/>
        <end position="1922"/>
    </location>
</feature>
<proteinExistence type="predicted"/>
<dbReference type="GO" id="GO:0000146">
    <property type="term" value="F:microfilament motor activity"/>
    <property type="evidence" value="ECO:0007669"/>
    <property type="project" value="TreeGrafter"/>
</dbReference>
<feature type="region of interest" description="Disordered" evidence="3">
    <location>
        <begin position="1764"/>
        <end position="1796"/>
    </location>
</feature>
<keyword evidence="1" id="KW-0732">Signal</keyword>
<accession>A0A3E1IR88</accession>
<feature type="coiled-coil region" evidence="2">
    <location>
        <begin position="1654"/>
        <end position="1681"/>
    </location>
</feature>
<feature type="region of interest" description="Disordered" evidence="3">
    <location>
        <begin position="1423"/>
        <end position="1442"/>
    </location>
</feature>
<dbReference type="InterPro" id="IPR009063">
    <property type="entry name" value="Ig/albumin-bd_sf"/>
</dbReference>
<sequence>MRSYACRCYGARGGVFVSTPAYADGYVDGSGNNIYYGYKTDASYSEARFHIEVDYYDTLDNAKAGKDEGKNPLGKFVRVHYLSNCDQTDGGKADDWRFRPMWWFGVPAGLKEPQDIHFKRTEKLTSEGNKKITPTGSSQQVTTDANGYGVVSNRSYATPKEWNGISNFYLTGDKVLASKGWKQLLGLDDKGSKGYDKVGNTETQWQDYQKETAGLQGIFVDWESAGTRYYDMTYVAEMTQDAWEKRDEHPLRFAAGVYRFAGNWHYAAGQKHNTPKIADHLTLKYPDVTLVKDPSKLSEDEKKAVKKAIEDANKSKDQQKQNLFDKLVAENGVVVNTDGSATITFKDKTTRKIPANILVAKGESDSDKYKPQMPERTPVVKPSQLTKEDKEAVLKAFKKANEKNKDFNDHVKAGDDGIKFSDDGTKLVITYKDDSTLEISASELVYQGATIADWAPYVVPDTIEVDDLKKLSDSDITKIKNAFDTANQGITPYDESKTKNGNNAPVEVNKTTGDVTITWKDGSTTTIDAWQFLKEKKKATPKPPTQEAEKTFIVESSDKPIVVTFDPFKTTSEEITTAGNVNTQLEGLKSTLKKLKGKDSKDNSDVTITGVEYSVDNGVGYITFKAEGYKSSKYPMSAFFKQNPNSKVLPQTGTTTNSQDKKGYKYNLRKFAIKGSTPTPDEKNAAVKQFVGDNYDGNVNDCSNGTYYLNQGLKPKDNTSGLKPSVSARDGLISYIKAEDDSIKFYGTSNNVLDTIKDVYLTNQGGAQSDTTIADLKAQAKALLQQKRGTDKLSNNDLARSGIKDADKLNNDSIEAMNDEKALRDLIRKLTDATKAVYKYNTNPYGVDNPDTIPDEDFQAAVKQFLHANYDDSKASATDKIDNLTFAVPNTATLTGKGWTPKAGTSCLELKSDSTTYGITTVSVNNNDYVSAEFKNGDTVLFTVPANKLYKKKAAPEPAPKPGEKSKLDKMKEKAKEMIERNPNLTPEDKKKFKKQVDDAHDANGVNTALNNANAKAKENKNNISDPSIQQQISNNKQGTTAQQQADDDKKKKEKEEHDKKQKQQLQDDKKKASEQIDKLDNLTSDEKQKLKNQINGNGQPDNPTGVDTPEKVQKILDDAKNLNEARELVKVGELPFLDHGTGKDEDKALNDILGSKSAKDSVLATLEEKIKAGSTATAKEIKTALDAAKRQNEVNEANAKAAGIAKLEAKKAELDAAYNSLTEDQKKSAKEKYDAAITAITNAESAVNKATKPSQIKDALNIDATIKAAKDVINTQVTNAKKKNAKDPSQTQNGQLDEEKEAQKKRIQDSDLPDAEKQKAIKDINDATKLGDPTAIADRALKAKKIEDALKKIDEFKHLNKAQKDAFKAIINGTDAGNHTNDDGTTTDDIDDALANATATDTAMARLEELKKKANEFKDKKDGKYSKLDSTNPAEKKQKDDFDKYLDDATTLTTANKGDAKNADQVNDLYKDLLKAMQAIDKDAKGAGVNTDALVAEIKSDKGLKPDDKADPKTPGDSVYTTASQDKKTAFDTALSEAETALQKANDDNADQAKPGTTPRTPEIEAKAQKAVDDALKKLEEARKALDGVNTKPLEQQIAKDADIKANVRYTNADADKKQAYDDALAAAKKLITDLTTPSAAGASTPQYGNITLDSKENKQKALDEALKALQKAYNELNGVAPAPTPAPTPAAVDKTALAAEIALDSNIGRRMSYIVSPSDKQLAYDRALSKARAVYADPSATQDDVNAALEALRAAARALSGYGSVDNDVNPLPTPSPVPGGAGFGVNDNAPTTVDKGELNIQIDSAEADSQPGNAGAGNNNAGNNNAGNNNAGNANANAANANNNAANGANSAAVNTAVENSPAVKQADAQVAKAQAALDSALAEAKKVAADPNATQAQVDAAAQKLSAARKALAEAKAHAAQVRASVRAQVLKSGVSQLSKTGSNVSVIGLLATVAAAGAAFFVSKRRGVSRHSNN</sequence>
<dbReference type="PANTHER" id="PTHR45615:SF40">
    <property type="entry name" value="MYOSIN HEAVY CHAIN, NON-MUSCLE"/>
    <property type="match status" value="1"/>
</dbReference>
<dbReference type="InterPro" id="IPR002988">
    <property type="entry name" value="GA_module"/>
</dbReference>
<feature type="region of interest" description="Disordered" evidence="3">
    <location>
        <begin position="1504"/>
        <end position="1526"/>
    </location>
</feature>
<dbReference type="Pfam" id="PF18938">
    <property type="entry name" value="aRib"/>
    <property type="match status" value="3"/>
</dbReference>
<dbReference type="PANTHER" id="PTHR45615">
    <property type="entry name" value="MYOSIN HEAVY CHAIN, NON-MUSCLE"/>
    <property type="match status" value="1"/>
</dbReference>
<keyword evidence="2" id="KW-0175">Coiled coil</keyword>
<comment type="caution">
    <text evidence="7">The sequence shown here is derived from an EMBL/GenBank/DDBJ whole genome shotgun (WGS) entry which is preliminary data.</text>
</comment>
<reference evidence="7 8" key="1">
    <citation type="submission" date="2016-02" db="EMBL/GenBank/DDBJ databases">
        <title>Gardnerella vaginalis Subgroups Defined by cpn60 Sequencing and Sialidase Activity in Isolates from Canada, Belgium and Kenya.</title>
        <authorList>
            <person name="Schellenberg J."/>
            <person name="Paramel Jayaprakash T."/>
            <person name="Withana Gamage N."/>
            <person name="Patterson M.H."/>
            <person name="Vaneechoutte M."/>
            <person name="Hill J.E."/>
        </authorList>
    </citation>
    <scope>NUCLEOTIDE SEQUENCE [LARGE SCALE GENOMIC DNA]</scope>
    <source>
        <strain evidence="7 8">N160</strain>
    </source>
</reference>
<evidence type="ECO:0000256" key="1">
    <source>
        <dbReference type="ARBA" id="ARBA00022729"/>
    </source>
</evidence>
<name>A0A3E1IR88_GARVA</name>
<feature type="domain" description="Protein G-related albumin-binding (GA) module" evidence="5">
    <location>
        <begin position="966"/>
        <end position="1015"/>
    </location>
</feature>
<feature type="compositionally biased region" description="Low complexity" evidence="3">
    <location>
        <begin position="1815"/>
        <end position="1842"/>
    </location>
</feature>
<dbReference type="Pfam" id="PF01468">
    <property type="entry name" value="GA"/>
    <property type="match status" value="3"/>
</dbReference>
<feature type="region of interest" description="Disordered" evidence="3">
    <location>
        <begin position="1544"/>
        <end position="1567"/>
    </location>
</feature>
<gene>
    <name evidence="7" type="ORF">AXE76_03140</name>
</gene>
<evidence type="ECO:0000313" key="8">
    <source>
        <dbReference type="Proteomes" id="UP000258888"/>
    </source>
</evidence>
<protein>
    <submittedName>
        <fullName evidence="7">GA module</fullName>
    </submittedName>
</protein>
<dbReference type="Gene3D" id="1.20.5.420">
    <property type="entry name" value="Immunoglobulin FC, subunit C"/>
    <property type="match status" value="5"/>
</dbReference>
<dbReference type="SUPFAM" id="SSF46997">
    <property type="entry name" value="Bacterial immunoglobulin/albumin-binding domains"/>
    <property type="match status" value="1"/>
</dbReference>
<evidence type="ECO:0000256" key="2">
    <source>
        <dbReference type="SAM" id="Coils"/>
    </source>
</evidence>
<dbReference type="Pfam" id="PF07554">
    <property type="entry name" value="FIVAR"/>
    <property type="match status" value="4"/>
</dbReference>
<evidence type="ECO:0000313" key="7">
    <source>
        <dbReference type="EMBL" id="RFD75198.1"/>
    </source>
</evidence>
<feature type="domain" description="Atypical Rib" evidence="6">
    <location>
        <begin position="370"/>
        <end position="447"/>
    </location>
</feature>
<feature type="region of interest" description="Disordered" evidence="3">
    <location>
        <begin position="952"/>
        <end position="972"/>
    </location>
</feature>
<dbReference type="Gene3D" id="3.10.20.890">
    <property type="match status" value="3"/>
</dbReference>
<feature type="region of interest" description="Disordered" evidence="3">
    <location>
        <begin position="1280"/>
        <end position="1318"/>
    </location>
</feature>
<feature type="region of interest" description="Disordered" evidence="3">
    <location>
        <begin position="1810"/>
        <end position="1842"/>
    </location>
</feature>
<feature type="compositionally biased region" description="Polar residues" evidence="3">
    <location>
        <begin position="1032"/>
        <end position="1041"/>
    </location>
</feature>
<evidence type="ECO:0000259" key="6">
    <source>
        <dbReference type="Pfam" id="PF18938"/>
    </source>
</evidence>
<feature type="region of interest" description="Disordered" evidence="3">
    <location>
        <begin position="1032"/>
        <end position="1110"/>
    </location>
</feature>
<keyword evidence="4" id="KW-1133">Transmembrane helix</keyword>
<dbReference type="RefSeq" id="WP_116794227.1">
    <property type="nucleotide sequence ID" value="NZ_LSLH01000001.1"/>
</dbReference>
<feature type="compositionally biased region" description="Basic and acidic residues" evidence="3">
    <location>
        <begin position="987"/>
        <end position="997"/>
    </location>
</feature>
<feature type="domain" description="Atypical Rib" evidence="6">
    <location>
        <begin position="458"/>
        <end position="536"/>
    </location>
</feature>
<keyword evidence="4" id="KW-0472">Membrane</keyword>
<feature type="compositionally biased region" description="Basic and acidic residues" evidence="3">
    <location>
        <begin position="962"/>
        <end position="972"/>
    </location>
</feature>
<feature type="compositionally biased region" description="Polar residues" evidence="3">
    <location>
        <begin position="1092"/>
        <end position="1103"/>
    </location>
</feature>
<feature type="compositionally biased region" description="Basic and acidic residues" evidence="3">
    <location>
        <begin position="1047"/>
        <end position="1090"/>
    </location>
</feature>
<feature type="region of interest" description="Disordered" evidence="3">
    <location>
        <begin position="978"/>
        <end position="997"/>
    </location>
</feature>
<keyword evidence="4" id="KW-0812">Transmembrane</keyword>
<dbReference type="GO" id="GO:0051015">
    <property type="term" value="F:actin filament binding"/>
    <property type="evidence" value="ECO:0007669"/>
    <property type="project" value="TreeGrafter"/>
</dbReference>
<feature type="transmembrane region" description="Helical" evidence="4">
    <location>
        <begin position="1949"/>
        <end position="1967"/>
    </location>
</feature>
<feature type="coiled-coil region" evidence="2">
    <location>
        <begin position="1179"/>
        <end position="1225"/>
    </location>
</feature>
<dbReference type="Gene3D" id="1.20.1270.70">
    <property type="entry name" value="Designed single chain three-helix bundle"/>
    <property type="match status" value="1"/>
</dbReference>
<dbReference type="InterPro" id="IPR044024">
    <property type="entry name" value="aRib"/>
</dbReference>
<dbReference type="GO" id="GO:0032982">
    <property type="term" value="C:myosin filament"/>
    <property type="evidence" value="ECO:0007669"/>
    <property type="project" value="TreeGrafter"/>
</dbReference>
<feature type="compositionally biased region" description="Basic and acidic residues" evidence="3">
    <location>
        <begin position="1504"/>
        <end position="1515"/>
    </location>
</feature>
<dbReference type="Proteomes" id="UP000258888">
    <property type="component" value="Unassembled WGS sequence"/>
</dbReference>
<evidence type="ECO:0000256" key="4">
    <source>
        <dbReference type="SAM" id="Phobius"/>
    </source>
</evidence>
<dbReference type="GO" id="GO:0005737">
    <property type="term" value="C:cytoplasm"/>
    <property type="evidence" value="ECO:0007669"/>
    <property type="project" value="TreeGrafter"/>
</dbReference>